<dbReference type="Proteomes" id="UP001367508">
    <property type="component" value="Unassembled WGS sequence"/>
</dbReference>
<organism evidence="2 3">
    <name type="scientific">Canavalia gladiata</name>
    <name type="common">Sword bean</name>
    <name type="synonym">Dolichos gladiatus</name>
    <dbReference type="NCBI Taxonomy" id="3824"/>
    <lineage>
        <taxon>Eukaryota</taxon>
        <taxon>Viridiplantae</taxon>
        <taxon>Streptophyta</taxon>
        <taxon>Embryophyta</taxon>
        <taxon>Tracheophyta</taxon>
        <taxon>Spermatophyta</taxon>
        <taxon>Magnoliopsida</taxon>
        <taxon>eudicotyledons</taxon>
        <taxon>Gunneridae</taxon>
        <taxon>Pentapetalae</taxon>
        <taxon>rosids</taxon>
        <taxon>fabids</taxon>
        <taxon>Fabales</taxon>
        <taxon>Fabaceae</taxon>
        <taxon>Papilionoideae</taxon>
        <taxon>50 kb inversion clade</taxon>
        <taxon>NPAAA clade</taxon>
        <taxon>indigoferoid/millettioid clade</taxon>
        <taxon>Phaseoleae</taxon>
        <taxon>Canavalia</taxon>
    </lineage>
</organism>
<keyword evidence="1" id="KW-0732">Signal</keyword>
<evidence type="ECO:0000256" key="1">
    <source>
        <dbReference type="SAM" id="SignalP"/>
    </source>
</evidence>
<sequence length="220" mass="24490">MYPSILTLLASGLLVFLLITLIHPCNHQRSTKKFKKSQLHTKGIEREKAIKVENALGLGVPKEENLSPNFNSTKICWLRLCWYIKNFQALSRGRSGGRFNEGLECFNSVPTILVLLVLPFIEPVQNSPVNSTQSQSPVLVPLAVSTPPPIHNTYPMVTRAKFGIHKPKLFIASLETSSTLAVLAIPHWKQVVDDEYDALIGNKTRELVSLPPNRKSIGSK</sequence>
<proteinExistence type="predicted"/>
<evidence type="ECO:0000313" key="3">
    <source>
        <dbReference type="Proteomes" id="UP001367508"/>
    </source>
</evidence>
<comment type="caution">
    <text evidence="2">The sequence shown here is derived from an EMBL/GenBank/DDBJ whole genome shotgun (WGS) entry which is preliminary data.</text>
</comment>
<accession>A0AAN9QEC2</accession>
<protein>
    <submittedName>
        <fullName evidence="2">Uncharacterized protein</fullName>
    </submittedName>
</protein>
<feature type="signal peptide" evidence="1">
    <location>
        <begin position="1"/>
        <end position="27"/>
    </location>
</feature>
<evidence type="ECO:0000313" key="2">
    <source>
        <dbReference type="EMBL" id="KAK7328203.1"/>
    </source>
</evidence>
<name>A0AAN9QEC2_CANGL</name>
<dbReference type="EMBL" id="JAYMYQ010000005">
    <property type="protein sequence ID" value="KAK7328203.1"/>
    <property type="molecule type" value="Genomic_DNA"/>
</dbReference>
<keyword evidence="3" id="KW-1185">Reference proteome</keyword>
<dbReference type="AlphaFoldDB" id="A0AAN9QEC2"/>
<feature type="chain" id="PRO_5042878435" evidence="1">
    <location>
        <begin position="28"/>
        <end position="220"/>
    </location>
</feature>
<gene>
    <name evidence="2" type="ORF">VNO77_22305</name>
</gene>
<reference evidence="2 3" key="1">
    <citation type="submission" date="2024-01" db="EMBL/GenBank/DDBJ databases">
        <title>The genomes of 5 underutilized Papilionoideae crops provide insights into root nodulation and disease resistanc.</title>
        <authorList>
            <person name="Jiang F."/>
        </authorList>
    </citation>
    <scope>NUCLEOTIDE SEQUENCE [LARGE SCALE GENOMIC DNA]</scope>
    <source>
        <strain evidence="2">LVBAO_FW01</strain>
        <tissue evidence="2">Leaves</tissue>
    </source>
</reference>